<dbReference type="AlphaFoldDB" id="A0A9P6NW97"/>
<reference evidence="1" key="1">
    <citation type="submission" date="2013-11" db="EMBL/GenBank/DDBJ databases">
        <title>Genome sequence of the fusiform rust pathogen reveals effectors for host alternation and coevolution with pine.</title>
        <authorList>
            <consortium name="DOE Joint Genome Institute"/>
            <person name="Smith K."/>
            <person name="Pendleton A."/>
            <person name="Kubisiak T."/>
            <person name="Anderson C."/>
            <person name="Salamov A."/>
            <person name="Aerts A."/>
            <person name="Riley R."/>
            <person name="Clum A."/>
            <person name="Lindquist E."/>
            <person name="Ence D."/>
            <person name="Campbell M."/>
            <person name="Kronenberg Z."/>
            <person name="Feau N."/>
            <person name="Dhillon B."/>
            <person name="Hamelin R."/>
            <person name="Burleigh J."/>
            <person name="Smith J."/>
            <person name="Yandell M."/>
            <person name="Nelson C."/>
            <person name="Grigoriev I."/>
            <person name="Davis J."/>
        </authorList>
    </citation>
    <scope>NUCLEOTIDE SEQUENCE</scope>
    <source>
        <strain evidence="1">G11</strain>
    </source>
</reference>
<sequence>EDSSNPNHDHHRCPTSILNNPTPKQINVGTHASIACETFDLSQMVNVYLLVENLNVVVNIQCVLFVHPDHLDMIMMVSL</sequence>
<proteinExistence type="predicted"/>
<gene>
    <name evidence="1" type="ORF">CROQUDRAFT_652190</name>
</gene>
<dbReference type="Proteomes" id="UP000886653">
    <property type="component" value="Unassembled WGS sequence"/>
</dbReference>
<dbReference type="EMBL" id="MU167218">
    <property type="protein sequence ID" value="KAG0150590.1"/>
    <property type="molecule type" value="Genomic_DNA"/>
</dbReference>
<comment type="caution">
    <text evidence="1">The sequence shown here is derived from an EMBL/GenBank/DDBJ whole genome shotgun (WGS) entry which is preliminary data.</text>
</comment>
<feature type="non-terminal residue" evidence="1">
    <location>
        <position position="1"/>
    </location>
</feature>
<evidence type="ECO:0000313" key="1">
    <source>
        <dbReference type="EMBL" id="KAG0150590.1"/>
    </source>
</evidence>
<protein>
    <submittedName>
        <fullName evidence="1">Uncharacterized protein</fullName>
    </submittedName>
</protein>
<organism evidence="1 2">
    <name type="scientific">Cronartium quercuum f. sp. fusiforme G11</name>
    <dbReference type="NCBI Taxonomy" id="708437"/>
    <lineage>
        <taxon>Eukaryota</taxon>
        <taxon>Fungi</taxon>
        <taxon>Dikarya</taxon>
        <taxon>Basidiomycota</taxon>
        <taxon>Pucciniomycotina</taxon>
        <taxon>Pucciniomycetes</taxon>
        <taxon>Pucciniales</taxon>
        <taxon>Coleosporiaceae</taxon>
        <taxon>Cronartium</taxon>
    </lineage>
</organism>
<keyword evidence="2" id="KW-1185">Reference proteome</keyword>
<accession>A0A9P6NW97</accession>
<name>A0A9P6NW97_9BASI</name>
<evidence type="ECO:0000313" key="2">
    <source>
        <dbReference type="Proteomes" id="UP000886653"/>
    </source>
</evidence>